<dbReference type="InterPro" id="IPR038886">
    <property type="entry name" value="E3_SLX5/Rfp1"/>
</dbReference>
<dbReference type="STRING" id="1036611.A0A1L9P332"/>
<keyword evidence="1" id="KW-0479">Metal-binding</keyword>
<dbReference type="AlphaFoldDB" id="A0A1L9P332"/>
<feature type="compositionally biased region" description="Pro residues" evidence="4">
    <location>
        <begin position="135"/>
        <end position="145"/>
    </location>
</feature>
<dbReference type="RefSeq" id="XP_040661675.1">
    <property type="nucleotide sequence ID" value="XM_040813964.1"/>
</dbReference>
<dbReference type="GO" id="GO:0033768">
    <property type="term" value="C:SUMO-targeted ubiquitin ligase complex"/>
    <property type="evidence" value="ECO:0007669"/>
    <property type="project" value="TreeGrafter"/>
</dbReference>
<dbReference type="InterPro" id="IPR017907">
    <property type="entry name" value="Znf_RING_CS"/>
</dbReference>
<dbReference type="PANTHER" id="PTHR28042">
    <property type="entry name" value="E3 UBIQUITIN-PROTEIN LIGASE COMPLEX SLX5-SLX8 SUBUNIT SLX5"/>
    <property type="match status" value="1"/>
</dbReference>
<feature type="region of interest" description="Disordered" evidence="4">
    <location>
        <begin position="1"/>
        <end position="153"/>
    </location>
</feature>
<reference evidence="6" key="1">
    <citation type="journal article" date="2017" name="Genome Biol.">
        <title>Comparative genomics reveals high biological diversity and specific adaptations in the industrially and medically important fungal genus Aspergillus.</title>
        <authorList>
            <person name="de Vries R.P."/>
            <person name="Riley R."/>
            <person name="Wiebenga A."/>
            <person name="Aguilar-Osorio G."/>
            <person name="Amillis S."/>
            <person name="Uchima C.A."/>
            <person name="Anderluh G."/>
            <person name="Asadollahi M."/>
            <person name="Askin M."/>
            <person name="Barry K."/>
            <person name="Battaglia E."/>
            <person name="Bayram O."/>
            <person name="Benocci T."/>
            <person name="Braus-Stromeyer S.A."/>
            <person name="Caldana C."/>
            <person name="Canovas D."/>
            <person name="Cerqueira G.C."/>
            <person name="Chen F."/>
            <person name="Chen W."/>
            <person name="Choi C."/>
            <person name="Clum A."/>
            <person name="Dos Santos R.A."/>
            <person name="Damasio A.R."/>
            <person name="Diallinas G."/>
            <person name="Emri T."/>
            <person name="Fekete E."/>
            <person name="Flipphi M."/>
            <person name="Freyberg S."/>
            <person name="Gallo A."/>
            <person name="Gournas C."/>
            <person name="Habgood R."/>
            <person name="Hainaut M."/>
            <person name="Harispe M.L."/>
            <person name="Henrissat B."/>
            <person name="Hilden K.S."/>
            <person name="Hope R."/>
            <person name="Hossain A."/>
            <person name="Karabika E."/>
            <person name="Karaffa L."/>
            <person name="Karanyi Z."/>
            <person name="Krasevec N."/>
            <person name="Kuo A."/>
            <person name="Kusch H."/>
            <person name="LaButti K."/>
            <person name="Lagendijk E.L."/>
            <person name="Lapidus A."/>
            <person name="Levasseur A."/>
            <person name="Lindquist E."/>
            <person name="Lipzen A."/>
            <person name="Logrieco A.F."/>
            <person name="MacCabe A."/>
            <person name="Maekelae M.R."/>
            <person name="Malavazi I."/>
            <person name="Melin P."/>
            <person name="Meyer V."/>
            <person name="Mielnichuk N."/>
            <person name="Miskei M."/>
            <person name="Molnar A.P."/>
            <person name="Mule G."/>
            <person name="Ngan C.Y."/>
            <person name="Orejas M."/>
            <person name="Orosz E."/>
            <person name="Ouedraogo J.P."/>
            <person name="Overkamp K.M."/>
            <person name="Park H.-S."/>
            <person name="Perrone G."/>
            <person name="Piumi F."/>
            <person name="Punt P.J."/>
            <person name="Ram A.F."/>
            <person name="Ramon A."/>
            <person name="Rauscher S."/>
            <person name="Record E."/>
            <person name="Riano-Pachon D.M."/>
            <person name="Robert V."/>
            <person name="Roehrig J."/>
            <person name="Ruller R."/>
            <person name="Salamov A."/>
            <person name="Salih N.S."/>
            <person name="Samson R.A."/>
            <person name="Sandor E."/>
            <person name="Sanguinetti M."/>
            <person name="Schuetze T."/>
            <person name="Sepcic K."/>
            <person name="Shelest E."/>
            <person name="Sherlock G."/>
            <person name="Sophianopoulou V."/>
            <person name="Squina F.M."/>
            <person name="Sun H."/>
            <person name="Susca A."/>
            <person name="Todd R.B."/>
            <person name="Tsang A."/>
            <person name="Unkles S.E."/>
            <person name="van de Wiele N."/>
            <person name="van Rossen-Uffink D."/>
            <person name="Oliveira J.V."/>
            <person name="Vesth T.C."/>
            <person name="Visser J."/>
            <person name="Yu J.-H."/>
            <person name="Zhou M."/>
            <person name="Andersen M.R."/>
            <person name="Archer D.B."/>
            <person name="Baker S.E."/>
            <person name="Benoit I."/>
            <person name="Brakhage A.A."/>
            <person name="Braus G.H."/>
            <person name="Fischer R."/>
            <person name="Frisvad J.C."/>
            <person name="Goldman G.H."/>
            <person name="Houbraken J."/>
            <person name="Oakley B."/>
            <person name="Pocsi I."/>
            <person name="Scazzocchio C."/>
            <person name="Seiboth B."/>
            <person name="vanKuyk P.A."/>
            <person name="Wortman J."/>
            <person name="Dyer P.S."/>
            <person name="Grigoriev I.V."/>
        </authorList>
    </citation>
    <scope>NUCLEOTIDE SEQUENCE [LARGE SCALE GENOMIC DNA]</scope>
    <source>
        <strain evidence="6">CBS 583.65</strain>
    </source>
</reference>
<evidence type="ECO:0000256" key="2">
    <source>
        <dbReference type="ARBA" id="ARBA00022771"/>
    </source>
</evidence>
<dbReference type="VEuPathDB" id="FungiDB:ASPVEDRAFT_48200"/>
<dbReference type="PANTHER" id="PTHR28042:SF1">
    <property type="entry name" value="E3 UBIQUITIN-PROTEIN LIGASE COMPLEX SLX5-SLX8 SUBUNIT SLX5"/>
    <property type="match status" value="1"/>
</dbReference>
<evidence type="ECO:0000313" key="6">
    <source>
        <dbReference type="Proteomes" id="UP000184073"/>
    </source>
</evidence>
<evidence type="ECO:0000256" key="3">
    <source>
        <dbReference type="ARBA" id="ARBA00022833"/>
    </source>
</evidence>
<dbReference type="GO" id="GO:0004842">
    <property type="term" value="F:ubiquitin-protein transferase activity"/>
    <property type="evidence" value="ECO:0007669"/>
    <property type="project" value="TreeGrafter"/>
</dbReference>
<dbReference type="GeneID" id="63729475"/>
<keyword evidence="2" id="KW-0863">Zinc-finger</keyword>
<proteinExistence type="predicted"/>
<evidence type="ECO:0000256" key="1">
    <source>
        <dbReference type="ARBA" id="ARBA00022723"/>
    </source>
</evidence>
<accession>A0A1L9P332</accession>
<feature type="compositionally biased region" description="Low complexity" evidence="4">
    <location>
        <begin position="21"/>
        <end position="31"/>
    </location>
</feature>
<feature type="compositionally biased region" description="Acidic residues" evidence="4">
    <location>
        <begin position="108"/>
        <end position="118"/>
    </location>
</feature>
<dbReference type="PROSITE" id="PS00518">
    <property type="entry name" value="ZF_RING_1"/>
    <property type="match status" value="1"/>
</dbReference>
<dbReference type="EMBL" id="KV878125">
    <property type="protein sequence ID" value="OJI95912.1"/>
    <property type="molecule type" value="Genomic_DNA"/>
</dbReference>
<evidence type="ECO:0000313" key="5">
    <source>
        <dbReference type="EMBL" id="OJI95912.1"/>
    </source>
</evidence>
<feature type="compositionally biased region" description="Basic and acidic residues" evidence="4">
    <location>
        <begin position="79"/>
        <end position="90"/>
    </location>
</feature>
<evidence type="ECO:0008006" key="7">
    <source>
        <dbReference type="Google" id="ProtNLM"/>
    </source>
</evidence>
<sequence>MNSDSGVQFIARRRKRPRQEPSTTHSTSTPGPTLPPLAMPPARYAGDGLDFRRPATGPSVPPEEDSEVIDLTNEPDSPELPRRQIPESRRRQPRPPRFGRDIMADVVNLEDEEEEQEPDPPSSPEVQFISSTVRPPRPPPPPPPRTQSLTASNFWRLLPLPQMFRSTNDPRYRREVPWRAASHLSRGDLETLWIGEDAGGPMDLTINLDNAEWELLGLPPDIDRPERERPGISYKAPSPAPEGFTRSLAEDDVATCPNCDEELGTGNDTKQQIWVAKQCGHVYCGECATNRSLTRAKKANAKTRPFAKCQVADCGKPVSAPKAMFQVYL</sequence>
<dbReference type="Proteomes" id="UP000184073">
    <property type="component" value="Unassembled WGS sequence"/>
</dbReference>
<keyword evidence="6" id="KW-1185">Reference proteome</keyword>
<evidence type="ECO:0000256" key="4">
    <source>
        <dbReference type="SAM" id="MobiDB-lite"/>
    </source>
</evidence>
<organism evidence="5 6">
    <name type="scientific">Aspergillus versicolor CBS 583.65</name>
    <dbReference type="NCBI Taxonomy" id="1036611"/>
    <lineage>
        <taxon>Eukaryota</taxon>
        <taxon>Fungi</taxon>
        <taxon>Dikarya</taxon>
        <taxon>Ascomycota</taxon>
        <taxon>Pezizomycotina</taxon>
        <taxon>Eurotiomycetes</taxon>
        <taxon>Eurotiomycetidae</taxon>
        <taxon>Eurotiales</taxon>
        <taxon>Aspergillaceae</taxon>
        <taxon>Aspergillus</taxon>
        <taxon>Aspergillus subgen. Nidulantes</taxon>
    </lineage>
</organism>
<keyword evidence="3" id="KW-0862">Zinc</keyword>
<gene>
    <name evidence="5" type="ORF">ASPVEDRAFT_48200</name>
</gene>
<dbReference type="OrthoDB" id="2398441at2759"/>
<protein>
    <recommendedName>
        <fullName evidence="7">RING-type domain-containing protein</fullName>
    </recommendedName>
</protein>
<name>A0A1L9P332_ASPVE</name>
<dbReference type="GO" id="GO:0008270">
    <property type="term" value="F:zinc ion binding"/>
    <property type="evidence" value="ECO:0007669"/>
    <property type="project" value="UniProtKB-KW"/>
</dbReference>